<comment type="caution">
    <text evidence="10">The sequence shown here is derived from an EMBL/GenBank/DDBJ whole genome shotgun (WGS) entry which is preliminary data.</text>
</comment>
<dbReference type="STRING" id="47311.MBCUT_19330"/>
<evidence type="ECO:0000256" key="1">
    <source>
        <dbReference type="ARBA" id="ARBA00004651"/>
    </source>
</evidence>
<evidence type="ECO:0000256" key="3">
    <source>
        <dbReference type="ARBA" id="ARBA00022692"/>
    </source>
</evidence>
<accession>A0A166CS60</accession>
<keyword evidence="2" id="KW-1003">Cell membrane</keyword>
<feature type="domain" description="ABC3 transporter permease C-terminal" evidence="8">
    <location>
        <begin position="230"/>
        <end position="343"/>
    </location>
</feature>
<keyword evidence="5 7" id="KW-0472">Membrane</keyword>
<evidence type="ECO:0000259" key="9">
    <source>
        <dbReference type="Pfam" id="PF12704"/>
    </source>
</evidence>
<dbReference type="EMBL" id="LWMW01000147">
    <property type="protein sequence ID" value="KZX14805.1"/>
    <property type="molecule type" value="Genomic_DNA"/>
</dbReference>
<evidence type="ECO:0000256" key="5">
    <source>
        <dbReference type="ARBA" id="ARBA00023136"/>
    </source>
</evidence>
<proteinExistence type="inferred from homology"/>
<evidence type="ECO:0000256" key="2">
    <source>
        <dbReference type="ARBA" id="ARBA00022475"/>
    </source>
</evidence>
<evidence type="ECO:0000256" key="7">
    <source>
        <dbReference type="SAM" id="Phobius"/>
    </source>
</evidence>
<dbReference type="PANTHER" id="PTHR30572:SF4">
    <property type="entry name" value="ABC TRANSPORTER PERMEASE YTRF"/>
    <property type="match status" value="1"/>
</dbReference>
<keyword evidence="11" id="KW-1185">Reference proteome</keyword>
<evidence type="ECO:0000313" key="10">
    <source>
        <dbReference type="EMBL" id="KZX14805.1"/>
    </source>
</evidence>
<organism evidence="10 11">
    <name type="scientific">Methanobrevibacter cuticularis</name>
    <dbReference type="NCBI Taxonomy" id="47311"/>
    <lineage>
        <taxon>Archaea</taxon>
        <taxon>Methanobacteriati</taxon>
        <taxon>Methanobacteriota</taxon>
        <taxon>Methanomada group</taxon>
        <taxon>Methanobacteria</taxon>
        <taxon>Methanobacteriales</taxon>
        <taxon>Methanobacteriaceae</taxon>
        <taxon>Methanobrevibacter</taxon>
    </lineage>
</organism>
<feature type="transmembrane region" description="Helical" evidence="7">
    <location>
        <begin position="229"/>
        <end position="247"/>
    </location>
</feature>
<dbReference type="Pfam" id="PF12704">
    <property type="entry name" value="MacB_PCD"/>
    <property type="match status" value="1"/>
</dbReference>
<dbReference type="Proteomes" id="UP000077275">
    <property type="component" value="Unassembled WGS sequence"/>
</dbReference>
<feature type="transmembrane region" description="Helical" evidence="7">
    <location>
        <begin position="313"/>
        <end position="333"/>
    </location>
</feature>
<dbReference type="PATRIC" id="fig|47311.3.peg.2104"/>
<comment type="similarity">
    <text evidence="6">Belongs to the ABC-4 integral membrane protein family.</text>
</comment>
<protein>
    <submittedName>
        <fullName evidence="10">Putative ABC transporter permease YknZ</fullName>
    </submittedName>
</protein>
<dbReference type="PANTHER" id="PTHR30572">
    <property type="entry name" value="MEMBRANE COMPONENT OF TRANSPORTER-RELATED"/>
    <property type="match status" value="1"/>
</dbReference>
<gene>
    <name evidence="10" type="primary">yknZ</name>
    <name evidence="10" type="ORF">MBCUT_19330</name>
</gene>
<feature type="transmembrane region" description="Helical" evidence="7">
    <location>
        <begin position="279"/>
        <end position="301"/>
    </location>
</feature>
<dbReference type="InterPro" id="IPR050250">
    <property type="entry name" value="Macrolide_Exporter_MacB"/>
</dbReference>
<evidence type="ECO:0000256" key="4">
    <source>
        <dbReference type="ARBA" id="ARBA00022989"/>
    </source>
</evidence>
<feature type="domain" description="MacB-like periplasmic core" evidence="9">
    <location>
        <begin position="1"/>
        <end position="198"/>
    </location>
</feature>
<name>A0A166CS60_9EURY</name>
<comment type="subcellular location">
    <subcellularLocation>
        <location evidence="1">Cell membrane</location>
        <topology evidence="1">Multi-pass membrane protein</topology>
    </subcellularLocation>
</comment>
<keyword evidence="3 7" id="KW-0812">Transmembrane</keyword>
<dbReference type="GO" id="GO:0005886">
    <property type="term" value="C:plasma membrane"/>
    <property type="evidence" value="ECO:0007669"/>
    <property type="project" value="UniProtKB-SubCell"/>
</dbReference>
<reference evidence="10 11" key="1">
    <citation type="submission" date="2016-04" db="EMBL/GenBank/DDBJ databases">
        <title>Genome sequence of Methanobrevibacter cuticularis DSM 11139.</title>
        <authorList>
            <person name="Poehlein A."/>
            <person name="Seedorf H."/>
            <person name="Daniel R."/>
        </authorList>
    </citation>
    <scope>NUCLEOTIDE SEQUENCE [LARGE SCALE GENOMIC DNA]</scope>
    <source>
        <strain evidence="10 11">DSM 11139</strain>
    </source>
</reference>
<dbReference type="InterPro" id="IPR025857">
    <property type="entry name" value="MacB_PCD"/>
</dbReference>
<evidence type="ECO:0000256" key="6">
    <source>
        <dbReference type="ARBA" id="ARBA00038076"/>
    </source>
</evidence>
<dbReference type="Pfam" id="PF02687">
    <property type="entry name" value="FtsX"/>
    <property type="match status" value="1"/>
</dbReference>
<dbReference type="GO" id="GO:0022857">
    <property type="term" value="F:transmembrane transporter activity"/>
    <property type="evidence" value="ECO:0007669"/>
    <property type="project" value="TreeGrafter"/>
</dbReference>
<keyword evidence="4 7" id="KW-1133">Transmembrane helix</keyword>
<dbReference type="InterPro" id="IPR003838">
    <property type="entry name" value="ABC3_permease_C"/>
</dbReference>
<dbReference type="AlphaFoldDB" id="A0A166CS60"/>
<evidence type="ECO:0000313" key="11">
    <source>
        <dbReference type="Proteomes" id="UP000077275"/>
    </source>
</evidence>
<evidence type="ECO:0000259" key="8">
    <source>
        <dbReference type="Pfam" id="PF02687"/>
    </source>
</evidence>
<sequence length="350" mass="39009">MTVSIITFVIILLIFLSSLNISGMSTVNKDISAGGDFIVKSNNTIYTTENEVFFMNESIIPEIENITGVEKAIPFKETYFDEGVFSYMIRGVTSTTLKDTGTKIIEGKFPSNNNEVLIGRYVASDLDKNTGDSITIHNKTYIVSGIFGGNYQMDFEVFMLPEALNKTTTPIDLEDIELVVVHVKNGSNIENVKNSVEELHKGKIVAISNVNESEEYKISYESINTITNYLSLSAMIFGSLLLFYVMLSSVNSRVRELGVLKAVGWSNNQIITMIIGESMVISGITWIIGAIISVLLIEYIFPNILFLDIVWDIWIFIKALIIVIIIGMIGCLYPAYKSSKISPTEALRYE</sequence>